<dbReference type="Proteomes" id="UP001152320">
    <property type="component" value="Chromosome 1"/>
</dbReference>
<sequence>MVECGATVSKVDPAVFYWVDSSDQVYGILACHVDDFIWRGDQEFEDIISKIKSTFKVGKESDNSFKYCGIDLLCDDNVIYLSQDSYTDGLSVIDISATRSVDKSAKLTAEEGHVLRSKVGQLLWLAHQSRPDLLFDVTKIANNLNKGSVGDILDINKIICKAKNSKLRLKFQSVSANLNEGVLHVVLYTDAALGNMPDGGSQAGYLIMLAGDSGTFSPIWWNSKKIRRVVRSTLAAETLAMAEGIDASIFICTLLGELVYGKPEANLFPIVCFTDCKSLHDALKSPKFVSEKRLRLEISGIKEQLQKGQVKRVEWISSDLQLADCLTKKGAANNELRKALHSGVLTT</sequence>
<protein>
    <submittedName>
        <fullName evidence="1">Uncharacterized protein</fullName>
    </submittedName>
</protein>
<dbReference type="EMBL" id="JAIZAY010000001">
    <property type="protein sequence ID" value="KAJ8050558.1"/>
    <property type="molecule type" value="Genomic_DNA"/>
</dbReference>
<proteinExistence type="predicted"/>
<name>A0A9Q1CTB2_HOLLE</name>
<keyword evidence="2" id="KW-1185">Reference proteome</keyword>
<reference evidence="1" key="1">
    <citation type="submission" date="2021-10" db="EMBL/GenBank/DDBJ databases">
        <title>Tropical sea cucumber genome reveals ecological adaptation and Cuvierian tubules defense mechanism.</title>
        <authorList>
            <person name="Chen T."/>
        </authorList>
    </citation>
    <scope>NUCLEOTIDE SEQUENCE</scope>
    <source>
        <strain evidence="1">Nanhai2018</strain>
        <tissue evidence="1">Muscle</tissue>
    </source>
</reference>
<organism evidence="1 2">
    <name type="scientific">Holothuria leucospilota</name>
    <name type="common">Black long sea cucumber</name>
    <name type="synonym">Mertensiothuria leucospilota</name>
    <dbReference type="NCBI Taxonomy" id="206669"/>
    <lineage>
        <taxon>Eukaryota</taxon>
        <taxon>Metazoa</taxon>
        <taxon>Echinodermata</taxon>
        <taxon>Eleutherozoa</taxon>
        <taxon>Echinozoa</taxon>
        <taxon>Holothuroidea</taxon>
        <taxon>Aspidochirotacea</taxon>
        <taxon>Aspidochirotida</taxon>
        <taxon>Holothuriidae</taxon>
        <taxon>Holothuria</taxon>
    </lineage>
</organism>
<gene>
    <name evidence="1" type="ORF">HOLleu_03806</name>
</gene>
<evidence type="ECO:0000313" key="1">
    <source>
        <dbReference type="EMBL" id="KAJ8050558.1"/>
    </source>
</evidence>
<dbReference type="OrthoDB" id="409273at2759"/>
<comment type="caution">
    <text evidence="1">The sequence shown here is derived from an EMBL/GenBank/DDBJ whole genome shotgun (WGS) entry which is preliminary data.</text>
</comment>
<dbReference type="CDD" id="cd09272">
    <property type="entry name" value="RNase_HI_RT_Ty1"/>
    <property type="match status" value="1"/>
</dbReference>
<evidence type="ECO:0000313" key="2">
    <source>
        <dbReference type="Proteomes" id="UP001152320"/>
    </source>
</evidence>
<dbReference type="AlphaFoldDB" id="A0A9Q1CTB2"/>
<accession>A0A9Q1CTB2</accession>